<keyword evidence="2" id="KW-1185">Reference proteome</keyword>
<organism evidence="1 2">
    <name type="scientific">Dentiscutata heterogama</name>
    <dbReference type="NCBI Taxonomy" id="1316150"/>
    <lineage>
        <taxon>Eukaryota</taxon>
        <taxon>Fungi</taxon>
        <taxon>Fungi incertae sedis</taxon>
        <taxon>Mucoromycota</taxon>
        <taxon>Glomeromycotina</taxon>
        <taxon>Glomeromycetes</taxon>
        <taxon>Diversisporales</taxon>
        <taxon>Gigasporaceae</taxon>
        <taxon>Dentiscutata</taxon>
    </lineage>
</organism>
<protein>
    <submittedName>
        <fullName evidence="1">15463_t:CDS:1</fullName>
    </submittedName>
</protein>
<dbReference type="EMBL" id="CAJVPU010000593">
    <property type="protein sequence ID" value="CAG8455724.1"/>
    <property type="molecule type" value="Genomic_DNA"/>
</dbReference>
<name>A0ACA9K700_9GLOM</name>
<dbReference type="Proteomes" id="UP000789702">
    <property type="component" value="Unassembled WGS sequence"/>
</dbReference>
<gene>
    <name evidence="1" type="ORF">DHETER_LOCUS1056</name>
</gene>
<sequence>MRSAYRWEENASSEPIDAIAMQELDSNPQTHWRRFWFTYARNFLFIWGIRPLMMYLRDFVAYANGGRDEIFYKAIHAIHLREGLKDVTEKDVSWKDTLRSRVISDSTEIITSEILLSNSHDGKWKESDENLKKVAKVILDALNEVIVIVLRASLKNLPIGKTGFITIADRESLANKNRYMFMFKHKKKKYELMYGECSRLVCDKQKEVMDRTKLWREIKDGMFLVLIRDEDEIHRLYELRFPTIPVKPSNSDIVFDFVETLLILR</sequence>
<feature type="non-terminal residue" evidence="1">
    <location>
        <position position="265"/>
    </location>
</feature>
<proteinExistence type="predicted"/>
<evidence type="ECO:0000313" key="2">
    <source>
        <dbReference type="Proteomes" id="UP000789702"/>
    </source>
</evidence>
<accession>A0ACA9K700</accession>
<comment type="caution">
    <text evidence="1">The sequence shown here is derived from an EMBL/GenBank/DDBJ whole genome shotgun (WGS) entry which is preliminary data.</text>
</comment>
<evidence type="ECO:0000313" key="1">
    <source>
        <dbReference type="EMBL" id="CAG8455724.1"/>
    </source>
</evidence>
<reference evidence="1" key="1">
    <citation type="submission" date="2021-06" db="EMBL/GenBank/DDBJ databases">
        <authorList>
            <person name="Kallberg Y."/>
            <person name="Tangrot J."/>
            <person name="Rosling A."/>
        </authorList>
    </citation>
    <scope>NUCLEOTIDE SEQUENCE</scope>
    <source>
        <strain evidence="1">IL203A</strain>
    </source>
</reference>